<comment type="caution">
    <text evidence="2">The sequence shown here is derived from an EMBL/GenBank/DDBJ whole genome shotgun (WGS) entry which is preliminary data.</text>
</comment>
<dbReference type="InterPro" id="IPR013216">
    <property type="entry name" value="Methyltransf_11"/>
</dbReference>
<evidence type="ECO:0000313" key="2">
    <source>
        <dbReference type="EMBL" id="MDI6102715.1"/>
    </source>
</evidence>
<protein>
    <submittedName>
        <fullName evidence="2">Class I SAM-dependent methyltransferase</fullName>
        <ecNumber evidence="2">2.1.-.-</ecNumber>
    </submittedName>
</protein>
<keyword evidence="2" id="KW-0489">Methyltransferase</keyword>
<keyword evidence="3" id="KW-1185">Reference proteome</keyword>
<dbReference type="CDD" id="cd02440">
    <property type="entry name" value="AdoMet_MTases"/>
    <property type="match status" value="1"/>
</dbReference>
<dbReference type="InterPro" id="IPR050508">
    <property type="entry name" value="Methyltransf_Superfamily"/>
</dbReference>
<organism evidence="2 3">
    <name type="scientific">Actinoplanes sandaracinus</name>
    <dbReference type="NCBI Taxonomy" id="3045177"/>
    <lineage>
        <taxon>Bacteria</taxon>
        <taxon>Bacillati</taxon>
        <taxon>Actinomycetota</taxon>
        <taxon>Actinomycetes</taxon>
        <taxon>Micromonosporales</taxon>
        <taxon>Micromonosporaceae</taxon>
        <taxon>Actinoplanes</taxon>
    </lineage>
</organism>
<dbReference type="EC" id="2.1.-.-" evidence="2"/>
<dbReference type="Pfam" id="PF08241">
    <property type="entry name" value="Methyltransf_11"/>
    <property type="match status" value="1"/>
</dbReference>
<dbReference type="InterPro" id="IPR029063">
    <property type="entry name" value="SAM-dependent_MTases_sf"/>
</dbReference>
<dbReference type="PANTHER" id="PTHR42912:SF93">
    <property type="entry name" value="N6-ADENOSINE-METHYLTRANSFERASE TMT1A"/>
    <property type="match status" value="1"/>
</dbReference>
<dbReference type="Proteomes" id="UP001241758">
    <property type="component" value="Unassembled WGS sequence"/>
</dbReference>
<dbReference type="GO" id="GO:0032259">
    <property type="term" value="P:methylation"/>
    <property type="evidence" value="ECO:0007669"/>
    <property type="project" value="UniProtKB-KW"/>
</dbReference>
<evidence type="ECO:0000313" key="3">
    <source>
        <dbReference type="Proteomes" id="UP001241758"/>
    </source>
</evidence>
<reference evidence="2 3" key="1">
    <citation type="submission" date="2023-05" db="EMBL/GenBank/DDBJ databases">
        <title>Actinoplanes sp. NEAU-A12 genome sequencing.</title>
        <authorList>
            <person name="Wang Z.-S."/>
        </authorList>
    </citation>
    <scope>NUCLEOTIDE SEQUENCE [LARGE SCALE GENOMIC DNA]</scope>
    <source>
        <strain evidence="2 3">NEAU-A12</strain>
    </source>
</reference>
<sequence>MSFEVSADAYGRFMGRYSEQLAVPFAALAGLRPDGRALDVGCGTGALTAELVRSLGAGAVSATDPSRAFVAAFRARFPDIEVQDAPAERLPFPGGHFDAALAQLVVHFMSDPVAGLREMARVTRPGGVVAACVWDHAGGRGPLTAFWRAALGLDPQARDESHLAGAREGHLAELFGAAGLDQIESTMLTVSTRFAGFDEWWEPFTLGVGPAGNHVRGLDARQRAALRDRCASLLPREGAFEVTASAWAATGRVGAG</sequence>
<accession>A0ABT6WSJ7</accession>
<dbReference type="RefSeq" id="WP_282763783.1">
    <property type="nucleotide sequence ID" value="NZ_JASCTH010000021.1"/>
</dbReference>
<evidence type="ECO:0000259" key="1">
    <source>
        <dbReference type="Pfam" id="PF08241"/>
    </source>
</evidence>
<gene>
    <name evidence="2" type="ORF">QLQ12_29260</name>
</gene>
<dbReference type="GO" id="GO:0008168">
    <property type="term" value="F:methyltransferase activity"/>
    <property type="evidence" value="ECO:0007669"/>
    <property type="project" value="UniProtKB-KW"/>
</dbReference>
<dbReference type="Gene3D" id="3.40.50.150">
    <property type="entry name" value="Vaccinia Virus protein VP39"/>
    <property type="match status" value="1"/>
</dbReference>
<dbReference type="EMBL" id="JASCTH010000021">
    <property type="protein sequence ID" value="MDI6102715.1"/>
    <property type="molecule type" value="Genomic_DNA"/>
</dbReference>
<name>A0ABT6WSJ7_9ACTN</name>
<proteinExistence type="predicted"/>
<keyword evidence="2" id="KW-0808">Transferase</keyword>
<dbReference type="PANTHER" id="PTHR42912">
    <property type="entry name" value="METHYLTRANSFERASE"/>
    <property type="match status" value="1"/>
</dbReference>
<feature type="domain" description="Methyltransferase type 11" evidence="1">
    <location>
        <begin position="38"/>
        <end position="130"/>
    </location>
</feature>
<dbReference type="SUPFAM" id="SSF53335">
    <property type="entry name" value="S-adenosyl-L-methionine-dependent methyltransferases"/>
    <property type="match status" value="1"/>
</dbReference>